<dbReference type="Proteomes" id="UP000036102">
    <property type="component" value="Unassembled WGS sequence"/>
</dbReference>
<dbReference type="EMBL" id="LFBU01000001">
    <property type="protein sequence ID" value="KMQ77008.1"/>
    <property type="molecule type" value="Genomic_DNA"/>
</dbReference>
<sequence>MVHGERLKRLAGRLFGDDGEGKEDLGKALEEQQTQEARVGILRREFAEHPTKG</sequence>
<evidence type="ECO:0000313" key="2">
    <source>
        <dbReference type="EMBL" id="KMQ77008.1"/>
    </source>
</evidence>
<proteinExistence type="predicted"/>
<reference evidence="2 3" key="1">
    <citation type="submission" date="2015-06" db="EMBL/GenBank/DDBJ databases">
        <title>Marinobacter subterrani, a genetically tractable neutrophilic iron-oxidizing strain isolated from the Soudan Iron Mine.</title>
        <authorList>
            <person name="Bonis B.M."/>
            <person name="Gralnick J.A."/>
        </authorList>
    </citation>
    <scope>NUCLEOTIDE SEQUENCE [LARGE SCALE GENOMIC DNA]</scope>
    <source>
        <strain evidence="2 3">JG233</strain>
    </source>
</reference>
<accession>A0A0J7JEW4</accession>
<dbReference type="PATRIC" id="fig|1658765.3.peg.3252"/>
<evidence type="ECO:0000256" key="1">
    <source>
        <dbReference type="SAM" id="MobiDB-lite"/>
    </source>
</evidence>
<dbReference type="AlphaFoldDB" id="A0A0J7JEW4"/>
<evidence type="ECO:0000313" key="3">
    <source>
        <dbReference type="Proteomes" id="UP000036102"/>
    </source>
</evidence>
<organism evidence="2 3">
    <name type="scientific">Marinobacter subterrani</name>
    <dbReference type="NCBI Taxonomy" id="1658765"/>
    <lineage>
        <taxon>Bacteria</taxon>
        <taxon>Pseudomonadati</taxon>
        <taxon>Pseudomonadota</taxon>
        <taxon>Gammaproteobacteria</taxon>
        <taxon>Pseudomonadales</taxon>
        <taxon>Marinobacteraceae</taxon>
        <taxon>Marinobacter</taxon>
    </lineage>
</organism>
<protein>
    <submittedName>
        <fullName evidence="2">Uncharacterized protein</fullName>
    </submittedName>
</protein>
<dbReference type="STRING" id="1658765.Msub_13223"/>
<keyword evidence="3" id="KW-1185">Reference proteome</keyword>
<comment type="caution">
    <text evidence="2">The sequence shown here is derived from an EMBL/GenBank/DDBJ whole genome shotgun (WGS) entry which is preliminary data.</text>
</comment>
<name>A0A0J7JEW4_9GAMM</name>
<gene>
    <name evidence="2" type="ORF">Msub_13223</name>
</gene>
<feature type="region of interest" description="Disordered" evidence="1">
    <location>
        <begin position="1"/>
        <end position="25"/>
    </location>
</feature>